<evidence type="ECO:0000256" key="2">
    <source>
        <dbReference type="ARBA" id="ARBA00022490"/>
    </source>
</evidence>
<evidence type="ECO:0000256" key="6">
    <source>
        <dbReference type="PROSITE-ProRule" id="PRU00317"/>
    </source>
</evidence>
<evidence type="ECO:0000313" key="9">
    <source>
        <dbReference type="Proteomes" id="UP001054252"/>
    </source>
</evidence>
<dbReference type="GO" id="GO:0005737">
    <property type="term" value="C:cytoplasm"/>
    <property type="evidence" value="ECO:0007669"/>
    <property type="project" value="UniProtKB-SubCell"/>
</dbReference>
<dbReference type="SMART" id="SM00025">
    <property type="entry name" value="Pumilio"/>
    <property type="match status" value="7"/>
</dbReference>
<feature type="repeat" description="Pumilio" evidence="6">
    <location>
        <begin position="126"/>
        <end position="161"/>
    </location>
</feature>
<evidence type="ECO:0000256" key="3">
    <source>
        <dbReference type="ARBA" id="ARBA00022737"/>
    </source>
</evidence>
<evidence type="ECO:0000313" key="8">
    <source>
        <dbReference type="EMBL" id="GKV23534.1"/>
    </source>
</evidence>
<dbReference type="PROSITE" id="PS50302">
    <property type="entry name" value="PUM"/>
    <property type="match status" value="3"/>
</dbReference>
<evidence type="ECO:0000259" key="7">
    <source>
        <dbReference type="PROSITE" id="PS50303"/>
    </source>
</evidence>
<dbReference type="GO" id="GO:0003729">
    <property type="term" value="F:mRNA binding"/>
    <property type="evidence" value="ECO:0007669"/>
    <property type="project" value="TreeGrafter"/>
</dbReference>
<comment type="caution">
    <text evidence="8">The sequence shown here is derived from an EMBL/GenBank/DDBJ whole genome shotgun (WGS) entry which is preliminary data.</text>
</comment>
<dbReference type="EMBL" id="BPVZ01000063">
    <property type="protein sequence ID" value="GKV23534.1"/>
    <property type="molecule type" value="Genomic_DNA"/>
</dbReference>
<dbReference type="SUPFAM" id="SSF48371">
    <property type="entry name" value="ARM repeat"/>
    <property type="match status" value="1"/>
</dbReference>
<dbReference type="AlphaFoldDB" id="A0AAV5KG75"/>
<dbReference type="Proteomes" id="UP001054252">
    <property type="component" value="Unassembled WGS sequence"/>
</dbReference>
<dbReference type="InterPro" id="IPR016024">
    <property type="entry name" value="ARM-type_fold"/>
</dbReference>
<feature type="domain" description="PUM-HD" evidence="7">
    <location>
        <begin position="64"/>
        <end position="411"/>
    </location>
</feature>
<proteinExistence type="predicted"/>
<evidence type="ECO:0000256" key="5">
    <source>
        <dbReference type="ARBA" id="ARBA00022884"/>
    </source>
</evidence>
<organism evidence="8 9">
    <name type="scientific">Rubroshorea leprosula</name>
    <dbReference type="NCBI Taxonomy" id="152421"/>
    <lineage>
        <taxon>Eukaryota</taxon>
        <taxon>Viridiplantae</taxon>
        <taxon>Streptophyta</taxon>
        <taxon>Embryophyta</taxon>
        <taxon>Tracheophyta</taxon>
        <taxon>Spermatophyta</taxon>
        <taxon>Magnoliopsida</taxon>
        <taxon>eudicotyledons</taxon>
        <taxon>Gunneridae</taxon>
        <taxon>Pentapetalae</taxon>
        <taxon>rosids</taxon>
        <taxon>malvids</taxon>
        <taxon>Malvales</taxon>
        <taxon>Dipterocarpaceae</taxon>
        <taxon>Rubroshorea</taxon>
    </lineage>
</organism>
<sequence length="414" mass="46204">MANPIPFAPSIPDSKVSIPDTLLHSFENLHLNNGIGNGYAISPYLTAPATSNTGGILAAPNLQLPSKGFLPSTNHFGGWETTNAVASVPSESTIILRSALTQFGSQKLQQYLAYKDSAVINLVFESVMDSIFQIMTDQFGHHVFGNLIPLCNQNQLNMIATMIVMHHHTFIEVCLDRYGSPSVKRLIKLGAKSDYLDRAIVRALHLGFLHLMVHKTGCHVILQCMETLSIEDNELLYEETIKNFFDLATDVNGCLALNCVIDVIKGPRRNDLLEAIADLAVCLSQDPYGNFVVQKLLGLQYPNITKKICYLLKDHYARISMLKGGSHVVERCLQSSERGYAVEAFVECQGQVLVNVARDQFGNYVIQTALKETKHADRELHDRLVMKLRSHRLDLQRGYGRNVYNLINVNQDSY</sequence>
<dbReference type="GO" id="GO:0006417">
    <property type="term" value="P:regulation of translation"/>
    <property type="evidence" value="ECO:0007669"/>
    <property type="project" value="UniProtKB-KW"/>
</dbReference>
<dbReference type="Gene3D" id="1.25.10.10">
    <property type="entry name" value="Leucine-rich Repeat Variant"/>
    <property type="match status" value="1"/>
</dbReference>
<name>A0AAV5KG75_9ROSI</name>
<keyword evidence="4" id="KW-0810">Translation regulation</keyword>
<reference evidence="8 9" key="1">
    <citation type="journal article" date="2021" name="Commun. Biol.">
        <title>The genome of Shorea leprosula (Dipterocarpaceae) highlights the ecological relevance of drought in aseasonal tropical rainforests.</title>
        <authorList>
            <person name="Ng K.K.S."/>
            <person name="Kobayashi M.J."/>
            <person name="Fawcett J.A."/>
            <person name="Hatakeyama M."/>
            <person name="Paape T."/>
            <person name="Ng C.H."/>
            <person name="Ang C.C."/>
            <person name="Tnah L.H."/>
            <person name="Lee C.T."/>
            <person name="Nishiyama T."/>
            <person name="Sese J."/>
            <person name="O'Brien M.J."/>
            <person name="Copetti D."/>
            <person name="Mohd Noor M.I."/>
            <person name="Ong R.C."/>
            <person name="Putra M."/>
            <person name="Sireger I.Z."/>
            <person name="Indrioko S."/>
            <person name="Kosugi Y."/>
            <person name="Izuno A."/>
            <person name="Isagi Y."/>
            <person name="Lee S.L."/>
            <person name="Shimizu K.K."/>
        </authorList>
    </citation>
    <scope>NUCLEOTIDE SEQUENCE [LARGE SCALE GENOMIC DNA]</scope>
    <source>
        <strain evidence="8">214</strain>
    </source>
</reference>
<evidence type="ECO:0000256" key="1">
    <source>
        <dbReference type="ARBA" id="ARBA00004496"/>
    </source>
</evidence>
<protein>
    <recommendedName>
        <fullName evidence="7">PUM-HD domain-containing protein</fullName>
    </recommendedName>
</protein>
<dbReference type="PROSITE" id="PS50303">
    <property type="entry name" value="PUM_HD"/>
    <property type="match status" value="1"/>
</dbReference>
<keyword evidence="5" id="KW-0694">RNA-binding</keyword>
<dbReference type="PANTHER" id="PTHR12537:SF137">
    <property type="entry name" value="PUMILIO HOMOLOG 16-RELATED"/>
    <property type="match status" value="1"/>
</dbReference>
<dbReference type="Pfam" id="PF00806">
    <property type="entry name" value="PUF"/>
    <property type="match status" value="6"/>
</dbReference>
<keyword evidence="2" id="KW-0963">Cytoplasm</keyword>
<dbReference type="InterPro" id="IPR011989">
    <property type="entry name" value="ARM-like"/>
</dbReference>
<keyword evidence="9" id="KW-1185">Reference proteome</keyword>
<accession>A0AAV5KG75</accession>
<feature type="repeat" description="Pumilio" evidence="6">
    <location>
        <begin position="275"/>
        <end position="310"/>
    </location>
</feature>
<dbReference type="InterPro" id="IPR033133">
    <property type="entry name" value="PUM-HD"/>
</dbReference>
<keyword evidence="3" id="KW-0677">Repeat</keyword>
<comment type="subcellular location">
    <subcellularLocation>
        <location evidence="1">Cytoplasm</location>
    </subcellularLocation>
</comment>
<dbReference type="InterPro" id="IPR001313">
    <property type="entry name" value="Pumilio_RNA-bd_rpt"/>
</dbReference>
<evidence type="ECO:0000256" key="4">
    <source>
        <dbReference type="ARBA" id="ARBA00022845"/>
    </source>
</evidence>
<feature type="repeat" description="Pumilio" evidence="6">
    <location>
        <begin position="347"/>
        <end position="386"/>
    </location>
</feature>
<dbReference type="PANTHER" id="PTHR12537">
    <property type="entry name" value="RNA BINDING PROTEIN PUMILIO-RELATED"/>
    <property type="match status" value="1"/>
</dbReference>
<gene>
    <name evidence="8" type="ORF">SLEP1_g33243</name>
</gene>